<dbReference type="EMBL" id="JACCKX010000001">
    <property type="protein sequence ID" value="NZA02146.1"/>
    <property type="molecule type" value="Genomic_DNA"/>
</dbReference>
<evidence type="ECO:0000313" key="3">
    <source>
        <dbReference type="Proteomes" id="UP000589716"/>
    </source>
</evidence>
<dbReference type="PANTHER" id="PTHR43664:SF1">
    <property type="entry name" value="BETA-METHYLMALYL-COA DEHYDRATASE"/>
    <property type="match status" value="1"/>
</dbReference>
<evidence type="ECO:0000313" key="2">
    <source>
        <dbReference type="EMBL" id="NZA02146.1"/>
    </source>
</evidence>
<dbReference type="Pfam" id="PF01575">
    <property type="entry name" value="MaoC_dehydratas"/>
    <property type="match status" value="1"/>
</dbReference>
<dbReference type="CDD" id="cd03454">
    <property type="entry name" value="YdeM"/>
    <property type="match status" value="1"/>
</dbReference>
<dbReference type="SUPFAM" id="SSF54637">
    <property type="entry name" value="Thioesterase/thiol ester dehydrase-isomerase"/>
    <property type="match status" value="1"/>
</dbReference>
<feature type="domain" description="MaoC-like" evidence="1">
    <location>
        <begin position="24"/>
        <end position="121"/>
    </location>
</feature>
<dbReference type="RefSeq" id="WP_180550504.1">
    <property type="nucleotide sequence ID" value="NZ_JACCKX010000001.1"/>
</dbReference>
<gene>
    <name evidence="2" type="ORF">H0I39_11025</name>
</gene>
<dbReference type="Gene3D" id="3.10.129.10">
    <property type="entry name" value="Hotdog Thioesterase"/>
    <property type="match status" value="1"/>
</dbReference>
<dbReference type="InterPro" id="IPR002539">
    <property type="entry name" value="MaoC-like_dom"/>
</dbReference>
<name>A0A853INX1_9BURK</name>
<dbReference type="PANTHER" id="PTHR43664">
    <property type="entry name" value="MONOAMINE OXIDASE-RELATED"/>
    <property type="match status" value="1"/>
</dbReference>
<proteinExistence type="predicted"/>
<keyword evidence="3" id="KW-1185">Reference proteome</keyword>
<dbReference type="InterPro" id="IPR052342">
    <property type="entry name" value="MCH/BMMD"/>
</dbReference>
<protein>
    <submittedName>
        <fullName evidence="2">MaoC family dehydratase</fullName>
    </submittedName>
</protein>
<dbReference type="AlphaFoldDB" id="A0A853INX1"/>
<evidence type="ECO:0000259" key="1">
    <source>
        <dbReference type="Pfam" id="PF01575"/>
    </source>
</evidence>
<organism evidence="2 3">
    <name type="scientific">Ottowia beijingensis</name>
    <dbReference type="NCBI Taxonomy" id="1207057"/>
    <lineage>
        <taxon>Bacteria</taxon>
        <taxon>Pseudomonadati</taxon>
        <taxon>Pseudomonadota</taxon>
        <taxon>Betaproteobacteria</taxon>
        <taxon>Burkholderiales</taxon>
        <taxon>Comamonadaceae</taxon>
        <taxon>Ottowia</taxon>
    </lineage>
</organism>
<sequence length="164" mass="18266">MSDHPQQHIKYFWEDLPVGTTLDIGSTTVDRDEVIAFASKYDPQPFHLDEAAAAKSMFGKLSASGWHTCAMAMGLMVRGFLHESSSLGSPGLEKVSWLTPVYPGDTLTLKQTILESRPMKSRPDVGLTRTLWEMFNQHGEQVLMMDGYGMFRRRTPAPADSASK</sequence>
<accession>A0A853INX1</accession>
<dbReference type="InterPro" id="IPR029069">
    <property type="entry name" value="HotDog_dom_sf"/>
</dbReference>
<comment type="caution">
    <text evidence="2">The sequence shown here is derived from an EMBL/GenBank/DDBJ whole genome shotgun (WGS) entry which is preliminary data.</text>
</comment>
<reference evidence="2 3" key="1">
    <citation type="submission" date="2020-07" db="EMBL/GenBank/DDBJ databases">
        <authorList>
            <person name="Maaloum M."/>
        </authorList>
    </citation>
    <scope>NUCLEOTIDE SEQUENCE [LARGE SCALE GENOMIC DNA]</scope>
    <source>
        <strain evidence="2 3">GCS-AN-3</strain>
    </source>
</reference>
<dbReference type="Proteomes" id="UP000589716">
    <property type="component" value="Unassembled WGS sequence"/>
</dbReference>